<dbReference type="EMBL" id="CADCXV010000694">
    <property type="protein sequence ID" value="CAB0032942.1"/>
    <property type="molecule type" value="Genomic_DNA"/>
</dbReference>
<organism evidence="3 4">
    <name type="scientific">Trichogramma brassicae</name>
    <dbReference type="NCBI Taxonomy" id="86971"/>
    <lineage>
        <taxon>Eukaryota</taxon>
        <taxon>Metazoa</taxon>
        <taxon>Ecdysozoa</taxon>
        <taxon>Arthropoda</taxon>
        <taxon>Hexapoda</taxon>
        <taxon>Insecta</taxon>
        <taxon>Pterygota</taxon>
        <taxon>Neoptera</taxon>
        <taxon>Endopterygota</taxon>
        <taxon>Hymenoptera</taxon>
        <taxon>Apocrita</taxon>
        <taxon>Proctotrupomorpha</taxon>
        <taxon>Chalcidoidea</taxon>
        <taxon>Trichogrammatidae</taxon>
        <taxon>Trichogramma</taxon>
    </lineage>
</organism>
<feature type="region of interest" description="Disordered" evidence="1">
    <location>
        <begin position="335"/>
        <end position="384"/>
    </location>
</feature>
<dbReference type="PANTHER" id="PTHR19446">
    <property type="entry name" value="REVERSE TRANSCRIPTASES"/>
    <property type="match status" value="1"/>
</dbReference>
<sequence>MEEMVAELMAAITGACDASMARATGHGRYGPVYLWMDGISDLRRACLRARRRINEDVRWAEFAVTRHQLQADVISTARRALKGKRWRGRTIEYCAVMTLDVRNAFNSARWNNILTALRRIHTPKYLLRIINSYFQARVLSYRTDDGLESCSVMAIVPQGSVLGPTLWNVMYDAILQLEFRHGVQIVGFADDIALVGVAKHLWQLKGQLDVAVSQVREALGDLKPGNGGPQDGSPADFQKAADGVYHRQGGGSLTNHTHYWGYQEQQEKALRQRRGLDTAIWSLHMELCNGDTGLLPSSRFNTLVSMLAVDQCPSTCLLRGNVRFGRYTISGPPRRQAIADLSTPPRGRQRRRTSRDIEKMTGAMGPVDQRPLNAPAHSEHQRRANPHIVSERQSEIVNLRASELRQIHIDRRPCASGSCRRLCQRRVRPNVNCNCCERACGPSVDQLQSDVLVAANLDKPTPLTSSIGLYATKSRVSTRSECVIVVKNTIILKSNVEKPPTARRCGVLRSQSLQPSVTETTPEELPCVRQPTRPVLVTPEQRPPACKTPGKRQPLPPRPAGRELDTLPESFHGLAIRKPKLRLNDDLPESDPSSTTLNNSRSCKISGSPRDVCDLWSSGREHVAWVLVTLVYRECRTAPEVWEMCSAEEPTSESAQRPGTPAYIARRRPRTTPVVVGTTSARRLRTGADPQS</sequence>
<accession>A0A6H5I6X9</accession>
<evidence type="ECO:0000313" key="3">
    <source>
        <dbReference type="EMBL" id="CAB0032942.1"/>
    </source>
</evidence>
<evidence type="ECO:0000259" key="2">
    <source>
        <dbReference type="PROSITE" id="PS50878"/>
    </source>
</evidence>
<dbReference type="Pfam" id="PF00078">
    <property type="entry name" value="RVT_1"/>
    <property type="match status" value="1"/>
</dbReference>
<feature type="region of interest" description="Disordered" evidence="1">
    <location>
        <begin position="531"/>
        <end position="565"/>
    </location>
</feature>
<evidence type="ECO:0000256" key="1">
    <source>
        <dbReference type="SAM" id="MobiDB-lite"/>
    </source>
</evidence>
<reference evidence="3 4" key="1">
    <citation type="submission" date="2020-02" db="EMBL/GenBank/DDBJ databases">
        <authorList>
            <person name="Ferguson B K."/>
        </authorList>
    </citation>
    <scope>NUCLEOTIDE SEQUENCE [LARGE SCALE GENOMIC DNA]</scope>
</reference>
<feature type="domain" description="Reverse transcriptase" evidence="2">
    <location>
        <begin position="1"/>
        <end position="264"/>
    </location>
</feature>
<dbReference type="Proteomes" id="UP000479190">
    <property type="component" value="Unassembled WGS sequence"/>
</dbReference>
<name>A0A6H5I6X9_9HYME</name>
<dbReference type="InterPro" id="IPR000477">
    <property type="entry name" value="RT_dom"/>
</dbReference>
<feature type="region of interest" description="Disordered" evidence="1">
    <location>
        <begin position="579"/>
        <end position="604"/>
    </location>
</feature>
<protein>
    <recommendedName>
        <fullName evidence="2">Reverse transcriptase domain-containing protein</fullName>
    </recommendedName>
</protein>
<keyword evidence="4" id="KW-1185">Reference proteome</keyword>
<feature type="compositionally biased region" description="Polar residues" evidence="1">
    <location>
        <begin position="591"/>
        <end position="604"/>
    </location>
</feature>
<gene>
    <name evidence="3" type="ORF">TBRA_LOCUS4866</name>
</gene>
<dbReference type="PROSITE" id="PS50878">
    <property type="entry name" value="RT_POL"/>
    <property type="match status" value="1"/>
</dbReference>
<dbReference type="AlphaFoldDB" id="A0A6H5I6X9"/>
<feature type="region of interest" description="Disordered" evidence="1">
    <location>
        <begin position="648"/>
        <end position="674"/>
    </location>
</feature>
<evidence type="ECO:0000313" key="4">
    <source>
        <dbReference type="Proteomes" id="UP000479190"/>
    </source>
</evidence>
<proteinExistence type="predicted"/>